<dbReference type="InterPro" id="IPR013321">
    <property type="entry name" value="Arc_rbn_hlx_hlx"/>
</dbReference>
<feature type="domain" description="Arc-like DNA binding" evidence="1">
    <location>
        <begin position="13"/>
        <end position="59"/>
    </location>
</feature>
<protein>
    <submittedName>
        <fullName evidence="2">Arc family DNA-binding protein</fullName>
    </submittedName>
</protein>
<dbReference type="Gene3D" id="1.10.1220.10">
    <property type="entry name" value="Met repressor-like"/>
    <property type="match status" value="1"/>
</dbReference>
<organism evidence="2 3">
    <name type="scientific">Bradyrhizobium jicamae</name>
    <dbReference type="NCBI Taxonomy" id="280332"/>
    <lineage>
        <taxon>Bacteria</taxon>
        <taxon>Pseudomonadati</taxon>
        <taxon>Pseudomonadota</taxon>
        <taxon>Alphaproteobacteria</taxon>
        <taxon>Hyphomicrobiales</taxon>
        <taxon>Nitrobacteraceae</taxon>
        <taxon>Bradyrhizobium</taxon>
    </lineage>
</organism>
<dbReference type="EMBL" id="JAFCJH010000017">
    <property type="protein sequence ID" value="MBR0797346.1"/>
    <property type="molecule type" value="Genomic_DNA"/>
</dbReference>
<dbReference type="SUPFAM" id="SSF47598">
    <property type="entry name" value="Ribbon-helix-helix"/>
    <property type="match status" value="1"/>
</dbReference>
<name>A0ABS5FKN2_9BRAD</name>
<keyword evidence="2" id="KW-0238">DNA-binding</keyword>
<gene>
    <name evidence="2" type="ORF">JQ615_18320</name>
</gene>
<dbReference type="RefSeq" id="WP_212493268.1">
    <property type="nucleotide sequence ID" value="NZ_JAFCJH010000017.1"/>
</dbReference>
<evidence type="ECO:0000313" key="2">
    <source>
        <dbReference type="EMBL" id="MBR0797346.1"/>
    </source>
</evidence>
<dbReference type="InterPro" id="IPR005569">
    <property type="entry name" value="Arc_DNA-bd_dom"/>
</dbReference>
<dbReference type="Pfam" id="PF03869">
    <property type="entry name" value="Arc"/>
    <property type="match status" value="1"/>
</dbReference>
<evidence type="ECO:0000259" key="1">
    <source>
        <dbReference type="Pfam" id="PF03869"/>
    </source>
</evidence>
<dbReference type="InterPro" id="IPR010985">
    <property type="entry name" value="Ribbon_hlx_hlx"/>
</dbReference>
<keyword evidence="3" id="KW-1185">Reference proteome</keyword>
<evidence type="ECO:0000313" key="3">
    <source>
        <dbReference type="Proteomes" id="UP001315278"/>
    </source>
</evidence>
<sequence length="108" mass="12207">MAPKKKQPVSAHDLDRIIIRLPEGMREKIAALAEANGRSMTAEVVAALEQHLRGPDRLSAVEEFIETHRMMLDQLQVYDLFSKDGILQDLDRLTSRVSQIERKLGLAD</sequence>
<proteinExistence type="predicted"/>
<dbReference type="Proteomes" id="UP001315278">
    <property type="component" value="Unassembled WGS sequence"/>
</dbReference>
<reference evidence="3" key="1">
    <citation type="journal article" date="2021" name="ISME J.">
        <title>Evolutionary origin and ecological implication of a unique nif island in free-living Bradyrhizobium lineages.</title>
        <authorList>
            <person name="Tao J."/>
        </authorList>
    </citation>
    <scope>NUCLEOTIDE SEQUENCE [LARGE SCALE GENOMIC DNA]</scope>
    <source>
        <strain evidence="3">SZCCT0434</strain>
    </source>
</reference>
<accession>A0ABS5FKN2</accession>
<dbReference type="GO" id="GO:0003677">
    <property type="term" value="F:DNA binding"/>
    <property type="evidence" value="ECO:0007669"/>
    <property type="project" value="UniProtKB-KW"/>
</dbReference>
<comment type="caution">
    <text evidence="2">The sequence shown here is derived from an EMBL/GenBank/DDBJ whole genome shotgun (WGS) entry which is preliminary data.</text>
</comment>